<dbReference type="Gene3D" id="1.20.1280.50">
    <property type="match status" value="1"/>
</dbReference>
<protein>
    <recommendedName>
        <fullName evidence="1">F-box domain-containing protein</fullName>
    </recommendedName>
</protein>
<comment type="caution">
    <text evidence="2">The sequence shown here is derived from an EMBL/GenBank/DDBJ whole genome shotgun (WGS) entry which is preliminary data.</text>
</comment>
<name>A0A5N6P5U2_9ASTR</name>
<evidence type="ECO:0000313" key="3">
    <source>
        <dbReference type="Proteomes" id="UP000326396"/>
    </source>
</evidence>
<proteinExistence type="predicted"/>
<reference evidence="2 3" key="1">
    <citation type="submission" date="2019-05" db="EMBL/GenBank/DDBJ databases">
        <title>Mikania micrantha, genome provides insights into the molecular mechanism of rapid growth.</title>
        <authorList>
            <person name="Liu B."/>
        </authorList>
    </citation>
    <scope>NUCLEOTIDE SEQUENCE [LARGE SCALE GENOMIC DNA]</scope>
    <source>
        <strain evidence="2">NLD-2019</strain>
        <tissue evidence="2">Leaf</tissue>
    </source>
</reference>
<dbReference type="EMBL" id="SZYD01000006">
    <property type="protein sequence ID" value="KAD5960448.1"/>
    <property type="molecule type" value="Genomic_DNA"/>
</dbReference>
<dbReference type="InterPro" id="IPR001810">
    <property type="entry name" value="F-box_dom"/>
</dbReference>
<organism evidence="2 3">
    <name type="scientific">Mikania micrantha</name>
    <name type="common">bitter vine</name>
    <dbReference type="NCBI Taxonomy" id="192012"/>
    <lineage>
        <taxon>Eukaryota</taxon>
        <taxon>Viridiplantae</taxon>
        <taxon>Streptophyta</taxon>
        <taxon>Embryophyta</taxon>
        <taxon>Tracheophyta</taxon>
        <taxon>Spermatophyta</taxon>
        <taxon>Magnoliopsida</taxon>
        <taxon>eudicotyledons</taxon>
        <taxon>Gunneridae</taxon>
        <taxon>Pentapetalae</taxon>
        <taxon>asterids</taxon>
        <taxon>campanulids</taxon>
        <taxon>Asterales</taxon>
        <taxon>Asteraceae</taxon>
        <taxon>Asteroideae</taxon>
        <taxon>Heliantheae alliance</taxon>
        <taxon>Eupatorieae</taxon>
        <taxon>Mikania</taxon>
    </lineage>
</organism>
<sequence>MTESSHSSSISELPEGCISEILSLTSPRDACRAASISNAFKSAADSDAVWERFLPPDYRDVIATAVSPVVFESKKQLYHRLSDSHIILDREPRGYLVNRSPDCCFRERSDYIDGPFLEGPGGAFSMGAWTWQLSHLRDSFSVVLYMLGQ</sequence>
<dbReference type="PROSITE" id="PS50181">
    <property type="entry name" value="FBOX"/>
    <property type="match status" value="1"/>
</dbReference>
<accession>A0A5N6P5U2</accession>
<evidence type="ECO:0000313" key="2">
    <source>
        <dbReference type="EMBL" id="KAD5960448.1"/>
    </source>
</evidence>
<dbReference type="PANTHER" id="PTHR32278:SF61">
    <property type="entry name" value="F-BOX DOMAIN, PHLOEM PROTEIN 2-LIKE PROTEIN-RELATED"/>
    <property type="match status" value="1"/>
</dbReference>
<evidence type="ECO:0000259" key="1">
    <source>
        <dbReference type="PROSITE" id="PS50181"/>
    </source>
</evidence>
<dbReference type="AlphaFoldDB" id="A0A5N6P5U2"/>
<dbReference type="PANTHER" id="PTHR32278">
    <property type="entry name" value="F-BOX DOMAIN-CONTAINING PROTEIN"/>
    <property type="match status" value="1"/>
</dbReference>
<dbReference type="OrthoDB" id="1918565at2759"/>
<dbReference type="Proteomes" id="UP000326396">
    <property type="component" value="Linkage Group LG14"/>
</dbReference>
<dbReference type="Pfam" id="PF00646">
    <property type="entry name" value="F-box"/>
    <property type="match status" value="1"/>
</dbReference>
<dbReference type="InterPro" id="IPR036047">
    <property type="entry name" value="F-box-like_dom_sf"/>
</dbReference>
<keyword evidence="3" id="KW-1185">Reference proteome</keyword>
<feature type="domain" description="F-box" evidence="1">
    <location>
        <begin position="7"/>
        <end position="53"/>
    </location>
</feature>
<dbReference type="CDD" id="cd22162">
    <property type="entry name" value="F-box_AtSKIP3-like"/>
    <property type="match status" value="1"/>
</dbReference>
<dbReference type="SUPFAM" id="SSF81383">
    <property type="entry name" value="F-box domain"/>
    <property type="match status" value="1"/>
</dbReference>
<gene>
    <name evidence="2" type="ORF">E3N88_11920</name>
</gene>